<name>A0A9X3ZJ27_9HYPH</name>
<evidence type="ECO:0000256" key="1">
    <source>
        <dbReference type="SAM" id="MobiDB-lite"/>
    </source>
</evidence>
<organism evidence="2 3">
    <name type="scientific">Hoeflea prorocentri</name>
    <dbReference type="NCBI Taxonomy" id="1922333"/>
    <lineage>
        <taxon>Bacteria</taxon>
        <taxon>Pseudomonadati</taxon>
        <taxon>Pseudomonadota</taxon>
        <taxon>Alphaproteobacteria</taxon>
        <taxon>Hyphomicrobiales</taxon>
        <taxon>Rhizobiaceae</taxon>
        <taxon>Hoeflea</taxon>
    </lineage>
</organism>
<feature type="region of interest" description="Disordered" evidence="1">
    <location>
        <begin position="1"/>
        <end position="67"/>
    </location>
</feature>
<evidence type="ECO:0000313" key="2">
    <source>
        <dbReference type="EMBL" id="MDA5400839.1"/>
    </source>
</evidence>
<dbReference type="RefSeq" id="WP_267992664.1">
    <property type="nucleotide sequence ID" value="NZ_JAPJZI010000001.1"/>
</dbReference>
<dbReference type="AlphaFoldDB" id="A0A9X3ZJ27"/>
<dbReference type="EMBL" id="JAPJZI010000001">
    <property type="protein sequence ID" value="MDA5400839.1"/>
    <property type="molecule type" value="Genomic_DNA"/>
</dbReference>
<protein>
    <submittedName>
        <fullName evidence="2">Uncharacterized protein</fullName>
    </submittedName>
</protein>
<accession>A0A9X3ZJ27</accession>
<reference evidence="2" key="1">
    <citation type="submission" date="2022-11" db="EMBL/GenBank/DDBJ databases">
        <title>Draft genome sequence of Hoeflea poritis E7-10 and Hoeflea prorocentri PM5-8, separated from scleractinian coral Porites lutea and marine dinoflagellate.</title>
        <authorList>
            <person name="Zhang G."/>
            <person name="Wei Q."/>
            <person name="Cai L."/>
        </authorList>
    </citation>
    <scope>NUCLEOTIDE SEQUENCE</scope>
    <source>
        <strain evidence="2">PM5-8</strain>
    </source>
</reference>
<gene>
    <name evidence="2" type="ORF">OQ273_19855</name>
</gene>
<comment type="caution">
    <text evidence="2">The sequence shown here is derived from an EMBL/GenBank/DDBJ whole genome shotgun (WGS) entry which is preliminary data.</text>
</comment>
<evidence type="ECO:0000313" key="3">
    <source>
        <dbReference type="Proteomes" id="UP001151234"/>
    </source>
</evidence>
<keyword evidence="3" id="KW-1185">Reference proteome</keyword>
<dbReference type="Proteomes" id="UP001151234">
    <property type="component" value="Unassembled WGS sequence"/>
</dbReference>
<proteinExistence type="predicted"/>
<sequence>MRDQDISAEAGWNASAPPDRFINRTGNIVNNDDPEGFVVIQDGLDPDRNRSARSQRQLEAPGRKGAK</sequence>